<sequence length="819" mass="91448">MSVTVVQGKTVGVHRAKTAVARKSARFNRKRKSLRAQPGFIKPRFGMSKKVTVKRAISQTLLANVTQANASQASRCEEQLDEAIYRCLHSLTKRHEPTKEFKAQFSRGAFLKPNTKAFIQVMHFLFNIYDAREFQKRFYWPIFDKAAENAFRTSTVEYVNSLIERGKLVGIPKIKAHVVVLPGGVKFMKFLLCIIRLVLQEEVRKAKAGSASADGEVLTKKRIAQMIDCHKRWVQAGNQIHAIVKEEVALLSRNTEKIEHLIEMILTGSELAKTMSYDKLMQLWAVLIKSQFKEREKLQQRTLAIAMEFQKIIEKAEAKMRSNELQLPFATEQLQDSLNNAARQNSDWVPIAKEVFDENGKLNPIKLVQVFDLALPSVEQFFRNFCFKNQEVMKYEQKELSKVVVKLDNVRQQMDVLQRNLPILDDCLLRDVHGNDESPEVAKCENFAIKNKLFSTPPIVMDFEGHSDDATAGTSSAGRGSQRLALLNKEDVQLMNARMKLLSTSLYQSRSPRVPRTQSKMPSDQNQSSPNAFAVPRVARKEKLNPLTMLNRIKAQSQKHPTGSAGKIGTSAPVNSTMNISALSEITLRPEFSSTLLGTPEKPAIPVTTDANKAIEREKVAANLLQVPVQGSQHLHVNRVRNSPGIHSHSSPRLMAIYVGSTETPKSRRSSSSILLAASAGGRNTSATKRNSLVDNVSVHTSPSGRLESVFKQNELMPPSEIRLVPEKEERGAVATDGGDAADTSDEKTLKPEEGGQLVDLSRTLLATSLDSQATLVPAYHNEPEGINSTQEQQDQPYNEEAEEDDLFNVSDGILTDFE</sequence>
<feature type="region of interest" description="Disordered" evidence="1">
    <location>
        <begin position="506"/>
        <end position="539"/>
    </location>
</feature>
<feature type="compositionally biased region" description="Polar residues" evidence="1">
    <location>
        <begin position="506"/>
        <end position="531"/>
    </location>
</feature>
<dbReference type="GO" id="GO:0070652">
    <property type="term" value="C:HAUS complex"/>
    <property type="evidence" value="ECO:0007669"/>
    <property type="project" value="InterPro"/>
</dbReference>
<proteinExistence type="predicted"/>
<protein>
    <recommendedName>
        <fullName evidence="2">HAUS augmin-like complex subunit 6 N-terminal domain-containing protein</fullName>
    </recommendedName>
</protein>
<dbReference type="GO" id="GO:1990498">
    <property type="term" value="C:mitotic spindle microtubule"/>
    <property type="evidence" value="ECO:0007669"/>
    <property type="project" value="TreeGrafter"/>
</dbReference>
<feature type="compositionally biased region" description="Basic and acidic residues" evidence="1">
    <location>
        <begin position="745"/>
        <end position="754"/>
    </location>
</feature>
<dbReference type="AlphaFoldDB" id="A0A182JK27"/>
<dbReference type="InterPro" id="IPR028163">
    <property type="entry name" value="HAUS_6_N"/>
</dbReference>
<reference evidence="3" key="1">
    <citation type="submission" date="2022-08" db="UniProtKB">
        <authorList>
            <consortium name="EnsemblMetazoa"/>
        </authorList>
    </citation>
    <scope>IDENTIFICATION</scope>
    <source>
        <strain evidence="3">EBRO</strain>
    </source>
</reference>
<feature type="compositionally biased region" description="Polar residues" evidence="1">
    <location>
        <begin position="684"/>
        <end position="704"/>
    </location>
</feature>
<name>A0A182JK27_ANOAO</name>
<organism evidence="3">
    <name type="scientific">Anopheles atroparvus</name>
    <name type="common">European mosquito</name>
    <dbReference type="NCBI Taxonomy" id="41427"/>
    <lineage>
        <taxon>Eukaryota</taxon>
        <taxon>Metazoa</taxon>
        <taxon>Ecdysozoa</taxon>
        <taxon>Arthropoda</taxon>
        <taxon>Hexapoda</taxon>
        <taxon>Insecta</taxon>
        <taxon>Pterygota</taxon>
        <taxon>Neoptera</taxon>
        <taxon>Endopterygota</taxon>
        <taxon>Diptera</taxon>
        <taxon>Nematocera</taxon>
        <taxon>Culicoidea</taxon>
        <taxon>Culicidae</taxon>
        <taxon>Anophelinae</taxon>
        <taxon>Anopheles</taxon>
    </lineage>
</organism>
<dbReference type="EnsemblMetazoa" id="AATE019542-RA">
    <property type="protein sequence ID" value="AATE019542-PA.1"/>
    <property type="gene ID" value="AATE019542"/>
</dbReference>
<evidence type="ECO:0000256" key="1">
    <source>
        <dbReference type="SAM" id="MobiDB-lite"/>
    </source>
</evidence>
<feature type="compositionally biased region" description="Polar residues" evidence="1">
    <location>
        <begin position="787"/>
        <end position="797"/>
    </location>
</feature>
<feature type="domain" description="HAUS augmin-like complex subunit 6 N-terminal" evidence="2">
    <location>
        <begin position="84"/>
        <end position="298"/>
    </location>
</feature>
<dbReference type="GO" id="GO:0051225">
    <property type="term" value="P:spindle assembly"/>
    <property type="evidence" value="ECO:0007669"/>
    <property type="project" value="InterPro"/>
</dbReference>
<evidence type="ECO:0000259" key="2">
    <source>
        <dbReference type="Pfam" id="PF14661"/>
    </source>
</evidence>
<feature type="compositionally biased region" description="Low complexity" evidence="1">
    <location>
        <begin position="733"/>
        <end position="742"/>
    </location>
</feature>
<dbReference type="InterPro" id="IPR026797">
    <property type="entry name" value="HAUS_6"/>
</dbReference>
<dbReference type="PANTHER" id="PTHR16151:SF2">
    <property type="entry name" value="HAUS AUGMIN-LIKE COMPLEX SUBUNIT 6"/>
    <property type="match status" value="1"/>
</dbReference>
<feature type="region of interest" description="Disordered" evidence="1">
    <location>
        <begin position="554"/>
        <end position="573"/>
    </location>
</feature>
<evidence type="ECO:0000313" key="3">
    <source>
        <dbReference type="EnsemblMetazoa" id="AATE019542-PA.1"/>
    </source>
</evidence>
<feature type="region of interest" description="Disordered" evidence="1">
    <location>
        <begin position="680"/>
        <end position="757"/>
    </location>
</feature>
<dbReference type="STRING" id="41427.A0A182JK27"/>
<dbReference type="GO" id="GO:0008017">
    <property type="term" value="F:microtubule binding"/>
    <property type="evidence" value="ECO:0007669"/>
    <property type="project" value="TreeGrafter"/>
</dbReference>
<dbReference type="Pfam" id="PF14661">
    <property type="entry name" value="HAUS6_N"/>
    <property type="match status" value="1"/>
</dbReference>
<dbReference type="VEuPathDB" id="VectorBase:AATE019542"/>
<accession>A0A182JK27</accession>
<dbReference type="PANTHER" id="PTHR16151">
    <property type="entry name" value="HAUS AUGMIN-LIKE COMPLEX SUBUNIT 6"/>
    <property type="match status" value="1"/>
</dbReference>
<feature type="compositionally biased region" description="Acidic residues" evidence="1">
    <location>
        <begin position="798"/>
        <end position="807"/>
    </location>
</feature>
<feature type="region of interest" description="Disordered" evidence="1">
    <location>
        <begin position="778"/>
        <end position="819"/>
    </location>
</feature>